<keyword evidence="4" id="KW-0378">Hydrolase</keyword>
<protein>
    <recommendedName>
        <fullName evidence="2">inorganic diphosphatase</fullName>
        <ecNumber evidence="2">3.6.1.1</ecNumber>
    </recommendedName>
</protein>
<dbReference type="PANTHER" id="PTHR10286">
    <property type="entry name" value="INORGANIC PYROPHOSPHATASE"/>
    <property type="match status" value="1"/>
</dbReference>
<dbReference type="InterPro" id="IPR008162">
    <property type="entry name" value="Pyrophosphatase"/>
</dbReference>
<name>A0A1G9YN69_9SPHI</name>
<evidence type="ECO:0000256" key="3">
    <source>
        <dbReference type="ARBA" id="ARBA00022723"/>
    </source>
</evidence>
<evidence type="ECO:0000256" key="1">
    <source>
        <dbReference type="ARBA" id="ARBA00001946"/>
    </source>
</evidence>
<evidence type="ECO:0000256" key="4">
    <source>
        <dbReference type="ARBA" id="ARBA00022801"/>
    </source>
</evidence>
<dbReference type="InterPro" id="IPR036649">
    <property type="entry name" value="Pyrophosphatase_sf"/>
</dbReference>
<dbReference type="STRING" id="990371.SAMN05421813_14113"/>
<dbReference type="SUPFAM" id="SSF50324">
    <property type="entry name" value="Inorganic pyrophosphatase"/>
    <property type="match status" value="1"/>
</dbReference>
<dbReference type="PROSITE" id="PS00387">
    <property type="entry name" value="PPASE"/>
    <property type="match status" value="1"/>
</dbReference>
<dbReference type="RefSeq" id="WP_090707060.1">
    <property type="nucleotide sequence ID" value="NZ_FNHH01000041.1"/>
</dbReference>
<dbReference type="AlphaFoldDB" id="A0A1G9YN69"/>
<keyword evidence="5" id="KW-0460">Magnesium</keyword>
<evidence type="ECO:0000256" key="2">
    <source>
        <dbReference type="ARBA" id="ARBA00012146"/>
    </source>
</evidence>
<dbReference type="GO" id="GO:0000287">
    <property type="term" value="F:magnesium ion binding"/>
    <property type="evidence" value="ECO:0007669"/>
    <property type="project" value="InterPro"/>
</dbReference>
<proteinExistence type="predicted"/>
<dbReference type="GO" id="GO:0006796">
    <property type="term" value="P:phosphate-containing compound metabolic process"/>
    <property type="evidence" value="ECO:0007669"/>
    <property type="project" value="InterPro"/>
</dbReference>
<evidence type="ECO:0000256" key="5">
    <source>
        <dbReference type="ARBA" id="ARBA00022842"/>
    </source>
</evidence>
<comment type="cofactor">
    <cofactor evidence="1">
        <name>Mg(2+)</name>
        <dbReference type="ChEBI" id="CHEBI:18420"/>
    </cofactor>
</comment>
<dbReference type="OrthoDB" id="5187599at2"/>
<keyword evidence="3" id="KW-0479">Metal-binding</keyword>
<dbReference type="GO" id="GO:0005737">
    <property type="term" value="C:cytoplasm"/>
    <property type="evidence" value="ECO:0007669"/>
    <property type="project" value="InterPro"/>
</dbReference>
<evidence type="ECO:0000313" key="6">
    <source>
        <dbReference type="EMBL" id="SDN09991.1"/>
    </source>
</evidence>
<accession>A0A1G9YN69</accession>
<dbReference type="EMBL" id="FNHH01000041">
    <property type="protein sequence ID" value="SDN09991.1"/>
    <property type="molecule type" value="Genomic_DNA"/>
</dbReference>
<keyword evidence="7" id="KW-1185">Reference proteome</keyword>
<dbReference type="Gene3D" id="3.90.80.10">
    <property type="entry name" value="Inorganic pyrophosphatase"/>
    <property type="match status" value="1"/>
</dbReference>
<sequence length="209" mass="23447">MISKFKAHPWHGIEPGPNAPVEVTVYVEVVPTDTVKFEIDKKSGFLIIDRPQKFSNVTPTLYGFIPQTYCGDLIAEYDAKKSKRPIGKGDGDPLDICVLCERTISGGDILLRAIPIGGIRLIDKGEADDKIIAVLRGDEVYSSWSDIEQLPEGLLNRIKHYFLTYKNLPGAEMPIIEIVNIFGKKEAHEVIKKCISDYKQQFRSAKKKN</sequence>
<dbReference type="Proteomes" id="UP000199226">
    <property type="component" value="Unassembled WGS sequence"/>
</dbReference>
<dbReference type="Pfam" id="PF00719">
    <property type="entry name" value="Pyrophosphatase"/>
    <property type="match status" value="1"/>
</dbReference>
<reference evidence="7" key="1">
    <citation type="submission" date="2016-10" db="EMBL/GenBank/DDBJ databases">
        <authorList>
            <person name="Varghese N."/>
            <person name="Submissions S."/>
        </authorList>
    </citation>
    <scope>NUCLEOTIDE SEQUENCE [LARGE SCALE GENOMIC DNA]</scope>
    <source>
        <strain evidence="7">DSM 24536</strain>
    </source>
</reference>
<organism evidence="6 7">
    <name type="scientific">Daejeonella rubra</name>
    <dbReference type="NCBI Taxonomy" id="990371"/>
    <lineage>
        <taxon>Bacteria</taxon>
        <taxon>Pseudomonadati</taxon>
        <taxon>Bacteroidota</taxon>
        <taxon>Sphingobacteriia</taxon>
        <taxon>Sphingobacteriales</taxon>
        <taxon>Sphingobacteriaceae</taxon>
        <taxon>Daejeonella</taxon>
    </lineage>
</organism>
<gene>
    <name evidence="6" type="ORF">SAMN05421813_14113</name>
</gene>
<dbReference type="EC" id="3.6.1.1" evidence="2"/>
<evidence type="ECO:0000313" key="7">
    <source>
        <dbReference type="Proteomes" id="UP000199226"/>
    </source>
</evidence>
<dbReference type="NCBIfam" id="NF001886">
    <property type="entry name" value="PRK00642.1"/>
    <property type="match status" value="1"/>
</dbReference>
<dbReference type="GO" id="GO:0004427">
    <property type="term" value="F:inorganic diphosphate phosphatase activity"/>
    <property type="evidence" value="ECO:0007669"/>
    <property type="project" value="UniProtKB-EC"/>
</dbReference>